<evidence type="ECO:0000313" key="2">
    <source>
        <dbReference type="Proteomes" id="UP000769780"/>
    </source>
</evidence>
<organism evidence="1 2">
    <name type="scientific">Mesobacillus maritimus</name>
    <dbReference type="NCBI Taxonomy" id="1643336"/>
    <lineage>
        <taxon>Bacteria</taxon>
        <taxon>Bacillati</taxon>
        <taxon>Bacillota</taxon>
        <taxon>Bacilli</taxon>
        <taxon>Bacillales</taxon>
        <taxon>Bacillaceae</taxon>
        <taxon>Mesobacillus</taxon>
    </lineage>
</organism>
<dbReference type="Pfam" id="PF09929">
    <property type="entry name" value="DUF2161"/>
    <property type="match status" value="1"/>
</dbReference>
<accession>A0ABS7K8P2</accession>
<comment type="caution">
    <text evidence="1">The sequence shown here is derived from an EMBL/GenBank/DDBJ whole genome shotgun (WGS) entry which is preliminary data.</text>
</comment>
<evidence type="ECO:0000313" key="1">
    <source>
        <dbReference type="EMBL" id="MBY0098490.1"/>
    </source>
</evidence>
<reference evidence="1 2" key="1">
    <citation type="submission" date="2020-07" db="EMBL/GenBank/DDBJ databases">
        <title>Fungal Genomes of the International Space Station.</title>
        <authorList>
            <person name="Seuylemezian A."/>
            <person name="Singh N.K."/>
            <person name="Wood J."/>
            <person name="Venkateswaran K."/>
        </authorList>
    </citation>
    <scope>NUCLEOTIDE SEQUENCE [LARGE SCALE GENOMIC DNA]</scope>
    <source>
        <strain evidence="1 2">PL-B2</strain>
    </source>
</reference>
<protein>
    <submittedName>
        <fullName evidence="1">Uncharacterized protein</fullName>
    </submittedName>
</protein>
<dbReference type="EMBL" id="JACWFH010000024">
    <property type="protein sequence ID" value="MBY0098490.1"/>
    <property type="molecule type" value="Genomic_DNA"/>
</dbReference>
<dbReference type="InterPro" id="IPR018679">
    <property type="entry name" value="DUF2161"/>
</dbReference>
<dbReference type="RefSeq" id="WP_221874709.1">
    <property type="nucleotide sequence ID" value="NZ_JACWFH010000024.1"/>
</dbReference>
<gene>
    <name evidence="1" type="ORF">H0185_17030</name>
</gene>
<dbReference type="Proteomes" id="UP000769780">
    <property type="component" value="Unassembled WGS sequence"/>
</dbReference>
<proteinExistence type="predicted"/>
<name>A0ABS7K8P2_9BACI</name>
<sequence length="246" mass="28620">MNEKKKLQEVDLYKPIQKYFVREGFEVYGEVKDCDIAAVKEDELVIIELKLTLSVDLLIQAAKRQKLSDQVYIGIPRPKGRLNSKQWTDKCHLVKRLELGLIVVSFSGNRARAEILFHPTSMNRPQIKAQNKRKRIALMKEIEGRSSDFNIGGSSRTKIMTAYKENCIQIACYLEKFGPLSPKALVEMGTGMKTSSILTKNYYEWFDRIKRGTYVISEKGYEEIKEYPELKEYYLKQLTEKMKQNE</sequence>
<keyword evidence="2" id="KW-1185">Reference proteome</keyword>